<proteinExistence type="predicted"/>
<dbReference type="GeneID" id="63382825"/>
<protein>
    <submittedName>
        <fullName evidence="1">RNA polymerase beta'' subunit</fullName>
    </submittedName>
</protein>
<dbReference type="RefSeq" id="YP_010035303.1">
    <property type="nucleotide sequence ID" value="NC_053924.1"/>
</dbReference>
<keyword evidence="1" id="KW-0150">Chloroplast</keyword>
<geneLocation type="chloroplast" evidence="1"/>
<sequence>MVAEVYPSHIGFKYIVA</sequence>
<accession>A0A859CPN8</accession>
<dbReference type="EMBL" id="MN251603">
    <property type="protein sequence ID" value="QKJ81587.1"/>
    <property type="molecule type" value="Genomic_DNA"/>
</dbReference>
<evidence type="ECO:0000313" key="1">
    <source>
        <dbReference type="EMBL" id="QKJ81587.1"/>
    </source>
</evidence>
<dbReference type="AlphaFoldDB" id="A0A859CPN8"/>
<organism evidence="1">
    <name type="scientific">Terminalia neotaliala</name>
    <dbReference type="NCBI Taxonomy" id="1799636"/>
    <lineage>
        <taxon>Eukaryota</taxon>
        <taxon>Viridiplantae</taxon>
        <taxon>Streptophyta</taxon>
        <taxon>Embryophyta</taxon>
        <taxon>Tracheophyta</taxon>
        <taxon>Spermatophyta</taxon>
        <taxon>Magnoliopsida</taxon>
        <taxon>eudicotyledons</taxon>
        <taxon>Gunneridae</taxon>
        <taxon>Pentapetalae</taxon>
        <taxon>rosids</taxon>
        <taxon>malvids</taxon>
        <taxon>Myrtales</taxon>
        <taxon>Combretaceae</taxon>
        <taxon>Terminalia</taxon>
    </lineage>
</organism>
<reference evidence="1" key="1">
    <citation type="journal article" date="2020" name="Mitochondrial DNA Part B Resour">
        <title>The first complete chloroplast genome of medical plant Terminalia neotaliala.</title>
        <authorList>
            <person name="Huang J."/>
            <person name="Kim A."/>
            <person name="Wee K.S."/>
        </authorList>
    </citation>
    <scope>NUCLEOTIDE SEQUENCE</scope>
</reference>
<name>A0A859CPN8_9MYRT</name>
<keyword evidence="1" id="KW-0934">Plastid</keyword>
<gene>
    <name evidence="1" type="primary">rpoC2</name>
</gene>